<proteinExistence type="predicted"/>
<dbReference type="Proteomes" id="UP000827976">
    <property type="component" value="Chromosome 8"/>
</dbReference>
<sequence length="637" mass="70709">MEASLSFVSRAKTAFHSAAVKAEKVLSDIKADLTIDRERDAQSNRGVGIASDQEMLGADELNKVLEEATDRNTSEEEDNSGKCVKYTVIPATILGQLAVAFERAQNYKSIKDILSLAVDPLPNKDRTGFGFSTVKALVRREKDEKSNSYCCHDEEFHSLTQILFDSEEHIPSGKAASCSKILPMMYLSRDILSAPPESLVVRLSLLVGGFKSLQKMVAFWVYVVGELRRLWSEGKPIPHVPLEGNPDLNSCLLHQQLQVINCCISRQQRRVLATESLDFVLKEVSLDGGDQSDYLPGTNQMVYARTSSGHHVLRLGADHPSENLTMLETGEAVYSPVTQEGPVLTEEFIKETEEFVLRTGSVGAGCSQLLSDMQAFKAANPGCVLEDFVRWHSPPDWTEDSDSEANFAADAEDSSSRRGRLSRRMRKEGNLWRELWETAKPLPAVRQTPLFDEDLAVESILTTLEEISPSELFEQLFVSALCSSFVVAEATLSADSNFSELFYKCKDYVIATYQSGTAAKNLAEICKVYETVEKIMTHPEEAVKIMDLSDETFSNEQPKNRFKKISMNFLGKDRQTTPLHRRSVKDEKNSQEKQSHVLSNLFDKGSSLLSKMNSKSSGAPAPSSVPSGLDGTDWTIV</sequence>
<accession>A0ACB7VND8</accession>
<protein>
    <submittedName>
        <fullName evidence="1">Rab3 GTPase-activating protein catalytic subunit protein</fullName>
    </submittedName>
</protein>
<evidence type="ECO:0000313" key="1">
    <source>
        <dbReference type="EMBL" id="KAH7675579.1"/>
    </source>
</evidence>
<name>A0ACB7VND8_DIOAL</name>
<evidence type="ECO:0000313" key="2">
    <source>
        <dbReference type="Proteomes" id="UP000827976"/>
    </source>
</evidence>
<keyword evidence="2" id="KW-1185">Reference proteome</keyword>
<dbReference type="EMBL" id="CM037018">
    <property type="protein sequence ID" value="KAH7675579.1"/>
    <property type="molecule type" value="Genomic_DNA"/>
</dbReference>
<reference evidence="2" key="1">
    <citation type="journal article" date="2022" name="Nat. Commun.">
        <title>Chromosome evolution and the genetic basis of agronomically important traits in greater yam.</title>
        <authorList>
            <person name="Bredeson J.V."/>
            <person name="Lyons J.B."/>
            <person name="Oniyinde I.O."/>
            <person name="Okereke N.R."/>
            <person name="Kolade O."/>
            <person name="Nnabue I."/>
            <person name="Nwadili C.O."/>
            <person name="Hribova E."/>
            <person name="Parker M."/>
            <person name="Nwogha J."/>
            <person name="Shu S."/>
            <person name="Carlson J."/>
            <person name="Kariba R."/>
            <person name="Muthemba S."/>
            <person name="Knop K."/>
            <person name="Barton G.J."/>
            <person name="Sherwood A.V."/>
            <person name="Lopez-Montes A."/>
            <person name="Asiedu R."/>
            <person name="Jamnadass R."/>
            <person name="Muchugi A."/>
            <person name="Goodstein D."/>
            <person name="Egesi C.N."/>
            <person name="Featherston J."/>
            <person name="Asfaw A."/>
            <person name="Simpson G.G."/>
            <person name="Dolezel J."/>
            <person name="Hendre P.S."/>
            <person name="Van Deynze A."/>
            <person name="Kumar P.L."/>
            <person name="Obidiegwu J.E."/>
            <person name="Bhattacharjee R."/>
            <person name="Rokhsar D.S."/>
        </authorList>
    </citation>
    <scope>NUCLEOTIDE SEQUENCE [LARGE SCALE GENOMIC DNA]</scope>
    <source>
        <strain evidence="2">cv. TDa95/00328</strain>
    </source>
</reference>
<gene>
    <name evidence="1" type="ORF">IHE45_08G144200</name>
</gene>
<organism evidence="1 2">
    <name type="scientific">Dioscorea alata</name>
    <name type="common">Purple yam</name>
    <dbReference type="NCBI Taxonomy" id="55571"/>
    <lineage>
        <taxon>Eukaryota</taxon>
        <taxon>Viridiplantae</taxon>
        <taxon>Streptophyta</taxon>
        <taxon>Embryophyta</taxon>
        <taxon>Tracheophyta</taxon>
        <taxon>Spermatophyta</taxon>
        <taxon>Magnoliopsida</taxon>
        <taxon>Liliopsida</taxon>
        <taxon>Dioscoreales</taxon>
        <taxon>Dioscoreaceae</taxon>
        <taxon>Dioscorea</taxon>
    </lineage>
</organism>
<comment type="caution">
    <text evidence="1">The sequence shown here is derived from an EMBL/GenBank/DDBJ whole genome shotgun (WGS) entry which is preliminary data.</text>
</comment>